<evidence type="ECO:0000313" key="8">
    <source>
        <dbReference type="EMBL" id="MCX7568460.1"/>
    </source>
</evidence>
<evidence type="ECO:0000256" key="6">
    <source>
        <dbReference type="RuleBase" id="RU003732"/>
    </source>
</evidence>
<dbReference type="NCBIfam" id="NF037979">
    <property type="entry name" value="Na_transp"/>
    <property type="match status" value="1"/>
</dbReference>
<dbReference type="RefSeq" id="WP_267149706.1">
    <property type="nucleotide sequence ID" value="NZ_JAPMLT010000001.1"/>
</dbReference>
<feature type="transmembrane region" description="Helical" evidence="7">
    <location>
        <begin position="392"/>
        <end position="409"/>
    </location>
</feature>
<feature type="transmembrane region" description="Helical" evidence="7">
    <location>
        <begin position="183"/>
        <end position="203"/>
    </location>
</feature>
<gene>
    <name evidence="8" type="ORF">OS242_00540</name>
</gene>
<dbReference type="PROSITE" id="PS50267">
    <property type="entry name" value="NA_NEUROTRAN_SYMP_3"/>
    <property type="match status" value="1"/>
</dbReference>
<dbReference type="PROSITE" id="PS00610">
    <property type="entry name" value="NA_NEUROTRAN_SYMP_1"/>
    <property type="match status" value="1"/>
</dbReference>
<evidence type="ECO:0000256" key="1">
    <source>
        <dbReference type="ARBA" id="ARBA00004141"/>
    </source>
</evidence>
<feature type="transmembrane region" description="Helical" evidence="7">
    <location>
        <begin position="301"/>
        <end position="328"/>
    </location>
</feature>
<feature type="transmembrane region" description="Helical" evidence="7">
    <location>
        <begin position="223"/>
        <end position="245"/>
    </location>
</feature>
<proteinExistence type="inferred from homology"/>
<feature type="transmembrane region" description="Helical" evidence="7">
    <location>
        <begin position="51"/>
        <end position="75"/>
    </location>
</feature>
<keyword evidence="6" id="KW-0769">Symport</keyword>
<feature type="transmembrane region" description="Helical" evidence="7">
    <location>
        <begin position="429"/>
        <end position="449"/>
    </location>
</feature>
<comment type="similarity">
    <text evidence="6">Belongs to the sodium:neurotransmitter symporter (SNF) (TC 2.A.22) family.</text>
</comment>
<organism evidence="8 9">
    <name type="scientific">Tumebacillus lacus</name>
    <dbReference type="NCBI Taxonomy" id="2995335"/>
    <lineage>
        <taxon>Bacteria</taxon>
        <taxon>Bacillati</taxon>
        <taxon>Bacillota</taxon>
        <taxon>Bacilli</taxon>
        <taxon>Bacillales</taxon>
        <taxon>Alicyclobacillaceae</taxon>
        <taxon>Tumebacillus</taxon>
    </lineage>
</organism>
<evidence type="ECO:0000256" key="2">
    <source>
        <dbReference type="ARBA" id="ARBA00022448"/>
    </source>
</evidence>
<dbReference type="CDD" id="cd10336">
    <property type="entry name" value="SLC6sbd_Tyt1-Like"/>
    <property type="match status" value="1"/>
</dbReference>
<dbReference type="PRINTS" id="PR00176">
    <property type="entry name" value="NANEUSMPORT"/>
</dbReference>
<feature type="transmembrane region" description="Helical" evidence="7">
    <location>
        <begin position="153"/>
        <end position="171"/>
    </location>
</feature>
<keyword evidence="4 7" id="KW-1133">Transmembrane helix</keyword>
<dbReference type="PANTHER" id="PTHR42948">
    <property type="entry name" value="TRANSPORTER"/>
    <property type="match status" value="1"/>
</dbReference>
<keyword evidence="3 6" id="KW-0812">Transmembrane</keyword>
<dbReference type="InterPro" id="IPR037272">
    <property type="entry name" value="SNS_sf"/>
</dbReference>
<reference evidence="8 9" key="1">
    <citation type="submission" date="2022-11" db="EMBL/GenBank/DDBJ databases">
        <title>Study of microbial diversity in lake waters.</title>
        <authorList>
            <person name="Zhang J."/>
        </authorList>
    </citation>
    <scope>NUCLEOTIDE SEQUENCE [LARGE SCALE GENOMIC DNA]</scope>
    <source>
        <strain evidence="8 9">DT12</strain>
    </source>
</reference>
<comment type="subcellular location">
    <subcellularLocation>
        <location evidence="1">Membrane</location>
        <topology evidence="1">Multi-pass membrane protein</topology>
    </subcellularLocation>
</comment>
<feature type="transmembrane region" description="Helical" evidence="7">
    <location>
        <begin position="95"/>
        <end position="116"/>
    </location>
</feature>
<keyword evidence="9" id="KW-1185">Reference proteome</keyword>
<dbReference type="Proteomes" id="UP001208017">
    <property type="component" value="Unassembled WGS sequence"/>
</dbReference>
<evidence type="ECO:0000313" key="9">
    <source>
        <dbReference type="Proteomes" id="UP001208017"/>
    </source>
</evidence>
<evidence type="ECO:0000256" key="4">
    <source>
        <dbReference type="ARBA" id="ARBA00022989"/>
    </source>
</evidence>
<keyword evidence="5 7" id="KW-0472">Membrane</keyword>
<keyword evidence="2 6" id="KW-0813">Transport</keyword>
<evidence type="ECO:0000256" key="3">
    <source>
        <dbReference type="ARBA" id="ARBA00022692"/>
    </source>
</evidence>
<evidence type="ECO:0000256" key="5">
    <source>
        <dbReference type="ARBA" id="ARBA00023136"/>
    </source>
</evidence>
<protein>
    <recommendedName>
        <fullName evidence="6">Transporter</fullName>
    </recommendedName>
</protein>
<dbReference type="PANTHER" id="PTHR42948:SF1">
    <property type="entry name" value="TRANSPORTER"/>
    <property type="match status" value="1"/>
</dbReference>
<dbReference type="EMBL" id="JAPMLT010000001">
    <property type="protein sequence ID" value="MCX7568460.1"/>
    <property type="molecule type" value="Genomic_DNA"/>
</dbReference>
<dbReference type="InterPro" id="IPR047218">
    <property type="entry name" value="YocR/YhdH-like"/>
</dbReference>
<feature type="transmembrane region" description="Helical" evidence="7">
    <location>
        <begin position="349"/>
        <end position="372"/>
    </location>
</feature>
<name>A0ABT3WUV8_9BACL</name>
<feature type="transmembrane region" description="Helical" evidence="7">
    <location>
        <begin position="257"/>
        <end position="281"/>
    </location>
</feature>
<accession>A0ABT3WUV8</accession>
<evidence type="ECO:0000256" key="7">
    <source>
        <dbReference type="SAM" id="Phobius"/>
    </source>
</evidence>
<dbReference type="SUPFAM" id="SSF161070">
    <property type="entry name" value="SNF-like"/>
    <property type="match status" value="1"/>
</dbReference>
<sequence length="452" mass="48192">MLPNPSNNKLQSAQLGDQFSSTGFILAAIGSSVGLGNMWKFPYITGMYGGAAFFLVFIGCLIFVGLPVLLAEMAIGRGGRGSAVSAFNTLSGSKYWGAFGFLAVLGAFAIMSYYGVIAGWTMHYSLISITGSLFENADYTSTFGSFVGGYTPLIWTVIAFLVTGVVIARGIKGGIEKFNKILIPGLMILLVILMVRGLTLPGAGAGVEFFLKPDFSKLTTQSVLVALGHAFFSLSLGMGTMLTYGTYVHRQQSLGKAAVAVGFGDLMYALIAGLIIFPTIFSYGIEPGQGPGLVFMALPAAFAAMPLGNLFGFLFFILLAVAALTSAVSLLEVPVTWAMDKLKMSRAKAAFWVTLICFIVGIPSALSFGVLADFAPGGKTYFDWFDFISSNVLLPVGGLLVTLFTGYAWKRAGEEAGLTGPIYKIWMFLLRYVAPVLIIVIFLFSLGVIKFE</sequence>
<dbReference type="InterPro" id="IPR000175">
    <property type="entry name" value="Na/ntran_symport"/>
</dbReference>
<dbReference type="Pfam" id="PF00209">
    <property type="entry name" value="SNF"/>
    <property type="match status" value="2"/>
</dbReference>
<comment type="caution">
    <text evidence="8">The sequence shown here is derived from an EMBL/GenBank/DDBJ whole genome shotgun (WGS) entry which is preliminary data.</text>
</comment>